<dbReference type="PROSITE" id="PS51257">
    <property type="entry name" value="PROKAR_LIPOPROTEIN"/>
    <property type="match status" value="1"/>
</dbReference>
<dbReference type="EMBL" id="JAWDKC010000015">
    <property type="protein sequence ID" value="MDV0445296.1"/>
    <property type="molecule type" value="Genomic_DNA"/>
</dbReference>
<keyword evidence="2" id="KW-1185">Reference proteome</keyword>
<organism evidence="1 2">
    <name type="scientific">Methanimicrococcus hacksteinii</name>
    <dbReference type="NCBI Taxonomy" id="3028293"/>
    <lineage>
        <taxon>Archaea</taxon>
        <taxon>Methanobacteriati</taxon>
        <taxon>Methanobacteriota</taxon>
        <taxon>Stenosarchaea group</taxon>
        <taxon>Methanomicrobia</taxon>
        <taxon>Methanosarcinales</taxon>
        <taxon>Methanosarcinaceae</taxon>
        <taxon>Methanimicrococcus</taxon>
    </lineage>
</organism>
<name>A0ABU3VQ56_9EURY</name>
<evidence type="ECO:0000313" key="1">
    <source>
        <dbReference type="EMBL" id="MDV0445296.1"/>
    </source>
</evidence>
<comment type="caution">
    <text evidence="1">The sequence shown here is derived from an EMBL/GenBank/DDBJ whole genome shotgun (WGS) entry which is preliminary data.</text>
</comment>
<proteinExistence type="predicted"/>
<accession>A0ABU3VQ56</accession>
<gene>
    <name evidence="1" type="ORF">MmiAt1_08640</name>
</gene>
<sequence length="381" mass="42210">MKQKTFHKNFKRLNLFLIFSISFILISAVFAGGCLENAASGTYADVNSVQAFEDESGNMIAAMNVTVHANQTLDENNSTVQILEDSVLVSVPVIEKGTADGKAGNYETIVISLGNREKFTADQKYKVIVNGETDEERMPFFTRGVDVGAGTSGRPKGYVRDLDLHSISAANDGGNTTLWIQLRSSFAVDEANVTAAFSSGTIHVQLPTNEEADNGYKSWRSVRINISGLTQYEIEKFYPVLINENEELRSGFIFEADNTIRIYPAYPESIIIGTDGTDVFVSTAVSTGIDPIYLIDDERIETSAHFDENKTYEIYIPVREQSPEDGTVVPALALIYDHTFSIGKLADLEDGLYKVRVNGVETSFEVIDRDLYHIKNYGSYF</sequence>
<dbReference type="Proteomes" id="UP001272052">
    <property type="component" value="Unassembled WGS sequence"/>
</dbReference>
<protein>
    <submittedName>
        <fullName evidence="1">Uncharacterized protein</fullName>
    </submittedName>
</protein>
<evidence type="ECO:0000313" key="2">
    <source>
        <dbReference type="Proteomes" id="UP001272052"/>
    </source>
</evidence>
<reference evidence="1 2" key="1">
    <citation type="submission" date="2023-06" db="EMBL/GenBank/DDBJ databases">
        <title>Genome sequence of Methanimicrococcus sp. At1.</title>
        <authorList>
            <person name="Protasov E."/>
            <person name="Platt K."/>
            <person name="Poehlein A."/>
            <person name="Daniel R."/>
            <person name="Brune A."/>
        </authorList>
    </citation>
    <scope>NUCLEOTIDE SEQUENCE [LARGE SCALE GENOMIC DNA]</scope>
    <source>
        <strain evidence="1 2">At1</strain>
    </source>
</reference>